<feature type="compositionally biased region" description="Basic and acidic residues" evidence="1">
    <location>
        <begin position="63"/>
        <end position="78"/>
    </location>
</feature>
<dbReference type="Proteomes" id="UP000016605">
    <property type="component" value="Unassembled WGS sequence"/>
</dbReference>
<gene>
    <name evidence="2" type="ORF">N136_02784</name>
</gene>
<reference evidence="2 3" key="1">
    <citation type="submission" date="2013-08" db="EMBL/GenBank/DDBJ databases">
        <authorList>
            <person name="Weinstock G."/>
            <person name="Sodergren E."/>
            <person name="Wylie T."/>
            <person name="Fulton L."/>
            <person name="Fulton R."/>
            <person name="Fronick C."/>
            <person name="O'Laughlin M."/>
            <person name="Godfrey J."/>
            <person name="Miner T."/>
            <person name="Herter B."/>
            <person name="Appelbaum E."/>
            <person name="Cordes M."/>
            <person name="Lek S."/>
            <person name="Wollam A."/>
            <person name="Pepin K.H."/>
            <person name="Palsikar V.B."/>
            <person name="Mitreva M."/>
            <person name="Wilson R.K."/>
        </authorList>
    </citation>
    <scope>NUCLEOTIDE SEQUENCE [LARGE SCALE GENOMIC DNA]</scope>
    <source>
        <strain evidence="2 3">ATCC 14665</strain>
    </source>
</reference>
<protein>
    <submittedName>
        <fullName evidence="2">Uncharacterized protein</fullName>
    </submittedName>
</protein>
<feature type="region of interest" description="Disordered" evidence="1">
    <location>
        <begin position="56"/>
        <end position="99"/>
    </location>
</feature>
<evidence type="ECO:0000256" key="1">
    <source>
        <dbReference type="SAM" id="MobiDB-lite"/>
    </source>
</evidence>
<proteinExistence type="predicted"/>
<dbReference type="AlphaFoldDB" id="U2T828"/>
<organism evidence="2 3">
    <name type="scientific">Leifsonia aquatica ATCC 14665</name>
    <dbReference type="NCBI Taxonomy" id="1358026"/>
    <lineage>
        <taxon>Bacteria</taxon>
        <taxon>Bacillati</taxon>
        <taxon>Actinomycetota</taxon>
        <taxon>Actinomycetes</taxon>
        <taxon>Micrococcales</taxon>
        <taxon>Microbacteriaceae</taxon>
        <taxon>Leifsonia</taxon>
    </lineage>
</organism>
<comment type="caution">
    <text evidence="2">The sequence shown here is derived from an EMBL/GenBank/DDBJ whole genome shotgun (WGS) entry which is preliminary data.</text>
</comment>
<sequence>MAAASAGRVYDGGLCEHYKGICGQAAGGHLAFRVPELSCWAAEVHGRGLPHLRVQPRQRLRQKQVELEHARSREERPASSRSSTGACGDYSLGVSGGSRKEDDVRWRQIVPVADGPLEVQDASVCAKVSDESIGQAPRPTDRERPSARVREDAEHQTYAGGARPAEWRTGMSGDAGEQCCRATIRWAGMTEQGLHDSLRHGQRSPRLEGGA</sequence>
<feature type="compositionally biased region" description="Basic and acidic residues" evidence="1">
    <location>
        <begin position="139"/>
        <end position="155"/>
    </location>
</feature>
<name>U2T828_LEIAQ</name>
<evidence type="ECO:0000313" key="3">
    <source>
        <dbReference type="Proteomes" id="UP000016605"/>
    </source>
</evidence>
<accession>U2T828</accession>
<evidence type="ECO:0000313" key="2">
    <source>
        <dbReference type="EMBL" id="ERK70862.1"/>
    </source>
</evidence>
<dbReference type="HOGENOM" id="CLU_1303620_0_0_11"/>
<dbReference type="EMBL" id="AWVQ01000366">
    <property type="protein sequence ID" value="ERK70862.1"/>
    <property type="molecule type" value="Genomic_DNA"/>
</dbReference>
<feature type="region of interest" description="Disordered" evidence="1">
    <location>
        <begin position="129"/>
        <end position="174"/>
    </location>
</feature>
<dbReference type="PATRIC" id="fig|1358026.3.peg.2364"/>